<comment type="caution">
    <text evidence="2">The sequence shown here is derived from an EMBL/GenBank/DDBJ whole genome shotgun (WGS) entry which is preliminary data.</text>
</comment>
<feature type="region of interest" description="Disordered" evidence="1">
    <location>
        <begin position="80"/>
        <end position="102"/>
    </location>
</feature>
<sequence length="102" mass="10957">MRGVATLLTLRSSPSGVLTAAGLDGLFTEPPLRATLPGDSTGLRTARGKVSRARTGRGPRRNRTFLRPLGAYPRVEIGTRLPRNRTGGRPVRRRGALLGKLT</sequence>
<dbReference type="Proteomes" id="UP000658127">
    <property type="component" value="Unassembled WGS sequence"/>
</dbReference>
<gene>
    <name evidence="2" type="ORF">GCM10011610_45300</name>
</gene>
<evidence type="ECO:0000313" key="3">
    <source>
        <dbReference type="Proteomes" id="UP000658127"/>
    </source>
</evidence>
<feature type="region of interest" description="Disordered" evidence="1">
    <location>
        <begin position="32"/>
        <end position="65"/>
    </location>
</feature>
<accession>A0ABQ2KPG1</accession>
<proteinExistence type="predicted"/>
<evidence type="ECO:0000256" key="1">
    <source>
        <dbReference type="SAM" id="MobiDB-lite"/>
    </source>
</evidence>
<reference evidence="3" key="1">
    <citation type="journal article" date="2019" name="Int. J. Syst. Evol. Microbiol.">
        <title>The Global Catalogue of Microorganisms (GCM) 10K type strain sequencing project: providing services to taxonomists for standard genome sequencing and annotation.</title>
        <authorList>
            <consortium name="The Broad Institute Genomics Platform"/>
            <consortium name="The Broad Institute Genome Sequencing Center for Infectious Disease"/>
            <person name="Wu L."/>
            <person name="Ma J."/>
        </authorList>
    </citation>
    <scope>NUCLEOTIDE SEQUENCE [LARGE SCALE GENOMIC DNA]</scope>
    <source>
        <strain evidence="3">CGMCC 4.7329</strain>
    </source>
</reference>
<feature type="compositionally biased region" description="Basic residues" evidence="1">
    <location>
        <begin position="46"/>
        <end position="64"/>
    </location>
</feature>
<organism evidence="2 3">
    <name type="scientific">Nocardia rhizosphaerihabitans</name>
    <dbReference type="NCBI Taxonomy" id="1691570"/>
    <lineage>
        <taxon>Bacteria</taxon>
        <taxon>Bacillati</taxon>
        <taxon>Actinomycetota</taxon>
        <taxon>Actinomycetes</taxon>
        <taxon>Mycobacteriales</taxon>
        <taxon>Nocardiaceae</taxon>
        <taxon>Nocardia</taxon>
    </lineage>
</organism>
<protein>
    <submittedName>
        <fullName evidence="2">Uncharacterized protein</fullName>
    </submittedName>
</protein>
<evidence type="ECO:0000313" key="2">
    <source>
        <dbReference type="EMBL" id="GGN88164.1"/>
    </source>
</evidence>
<dbReference type="EMBL" id="BMNE01000005">
    <property type="protein sequence ID" value="GGN88164.1"/>
    <property type="molecule type" value="Genomic_DNA"/>
</dbReference>
<name>A0ABQ2KPG1_9NOCA</name>
<keyword evidence="3" id="KW-1185">Reference proteome</keyword>